<keyword evidence="9" id="KW-0735">Signal-anchor</keyword>
<dbReference type="EMBL" id="JAPTSV010000016">
    <property type="protein sequence ID" value="KAJ1519454.1"/>
    <property type="molecule type" value="Genomic_DNA"/>
</dbReference>
<evidence type="ECO:0000256" key="7">
    <source>
        <dbReference type="ARBA" id="ARBA00022692"/>
    </source>
</evidence>
<keyword evidence="10" id="KW-1133">Transmembrane helix</keyword>
<evidence type="ECO:0000256" key="16">
    <source>
        <dbReference type="SAM" id="SignalP"/>
    </source>
</evidence>
<organism evidence="17 18">
    <name type="scientific">Megalurothrips usitatus</name>
    <name type="common">bean blossom thrips</name>
    <dbReference type="NCBI Taxonomy" id="439358"/>
    <lineage>
        <taxon>Eukaryota</taxon>
        <taxon>Metazoa</taxon>
        <taxon>Ecdysozoa</taxon>
        <taxon>Arthropoda</taxon>
        <taxon>Hexapoda</taxon>
        <taxon>Insecta</taxon>
        <taxon>Pterygota</taxon>
        <taxon>Neoptera</taxon>
        <taxon>Paraneoptera</taxon>
        <taxon>Thysanoptera</taxon>
        <taxon>Terebrantia</taxon>
        <taxon>Thripoidea</taxon>
        <taxon>Thripidae</taxon>
        <taxon>Megalurothrips</taxon>
    </lineage>
</organism>
<evidence type="ECO:0000256" key="6">
    <source>
        <dbReference type="ARBA" id="ARBA00022679"/>
    </source>
</evidence>
<keyword evidence="18" id="KW-1185">Reference proteome</keyword>
<dbReference type="Proteomes" id="UP001075354">
    <property type="component" value="Chromosome 16"/>
</dbReference>
<dbReference type="GO" id="GO:0006493">
    <property type="term" value="P:protein O-linked glycosylation"/>
    <property type="evidence" value="ECO:0007669"/>
    <property type="project" value="TreeGrafter"/>
</dbReference>
<evidence type="ECO:0000256" key="13">
    <source>
        <dbReference type="ARBA" id="ARBA00023180"/>
    </source>
</evidence>
<evidence type="ECO:0000313" key="17">
    <source>
        <dbReference type="EMBL" id="KAJ1519454.1"/>
    </source>
</evidence>
<reference evidence="17" key="1">
    <citation type="submission" date="2022-12" db="EMBL/GenBank/DDBJ databases">
        <title>Chromosome-level genome assembly of the bean flower thrips Megalurothrips usitatus.</title>
        <authorList>
            <person name="Ma L."/>
            <person name="Liu Q."/>
            <person name="Li H."/>
            <person name="Cai W."/>
        </authorList>
    </citation>
    <scope>NUCLEOTIDE SEQUENCE</scope>
    <source>
        <strain evidence="17">Cailab_2022a</strain>
    </source>
</reference>
<name>A0AAV7X3Z1_9NEOP</name>
<protein>
    <recommendedName>
        <fullName evidence="15">Hexosyltransferase</fullName>
        <ecNumber evidence="15">2.4.1.-</ecNumber>
    </recommendedName>
</protein>
<evidence type="ECO:0000256" key="2">
    <source>
        <dbReference type="ARBA" id="ARBA00004323"/>
    </source>
</evidence>
<evidence type="ECO:0000256" key="1">
    <source>
        <dbReference type="ARBA" id="ARBA00004240"/>
    </source>
</evidence>
<keyword evidence="13" id="KW-0325">Glycoprotein</keyword>
<comment type="similarity">
    <text evidence="4 15">Belongs to the glycosyltransferase 31 family.</text>
</comment>
<evidence type="ECO:0000256" key="5">
    <source>
        <dbReference type="ARBA" id="ARBA00022676"/>
    </source>
</evidence>
<evidence type="ECO:0000256" key="10">
    <source>
        <dbReference type="ARBA" id="ARBA00022989"/>
    </source>
</evidence>
<dbReference type="InterPro" id="IPR002659">
    <property type="entry name" value="Glyco_trans_31"/>
</dbReference>
<dbReference type="PANTHER" id="PTHR11214:SF219">
    <property type="entry name" value="UDP-GALNAC:BETA-1,3-N-ACETYLGALACTOSAMINYLTRANSFERASE 2"/>
    <property type="match status" value="1"/>
</dbReference>
<keyword evidence="12" id="KW-0472">Membrane</keyword>
<proteinExistence type="inferred from homology"/>
<evidence type="ECO:0000256" key="12">
    <source>
        <dbReference type="ARBA" id="ARBA00023136"/>
    </source>
</evidence>
<dbReference type="GO" id="GO:0005783">
    <property type="term" value="C:endoplasmic reticulum"/>
    <property type="evidence" value="ECO:0007669"/>
    <property type="project" value="UniProtKB-SubCell"/>
</dbReference>
<dbReference type="AlphaFoldDB" id="A0AAV7X3Z1"/>
<keyword evidence="8" id="KW-0256">Endoplasmic reticulum</keyword>
<evidence type="ECO:0000256" key="11">
    <source>
        <dbReference type="ARBA" id="ARBA00023034"/>
    </source>
</evidence>
<dbReference type="PANTHER" id="PTHR11214">
    <property type="entry name" value="BETA-1,3-N-ACETYLGLUCOSAMINYLTRANSFERASE"/>
    <property type="match status" value="1"/>
</dbReference>
<keyword evidence="5 15" id="KW-0328">Glycosyltransferase</keyword>
<dbReference type="GO" id="GO:0008194">
    <property type="term" value="F:UDP-glycosyltransferase activity"/>
    <property type="evidence" value="ECO:0007669"/>
    <property type="project" value="TreeGrafter"/>
</dbReference>
<keyword evidence="11 15" id="KW-0333">Golgi apparatus</keyword>
<gene>
    <name evidence="17" type="ORF">ONE63_004744</name>
</gene>
<comment type="subcellular location">
    <subcellularLocation>
        <location evidence="1">Endoplasmic reticulum</location>
    </subcellularLocation>
    <subcellularLocation>
        <location evidence="2 15">Golgi apparatus membrane</location>
        <topology evidence="2 15">Single-pass type II membrane protein</topology>
    </subcellularLocation>
</comment>
<evidence type="ECO:0000256" key="9">
    <source>
        <dbReference type="ARBA" id="ARBA00022968"/>
    </source>
</evidence>
<evidence type="ECO:0000256" key="4">
    <source>
        <dbReference type="ARBA" id="ARBA00008661"/>
    </source>
</evidence>
<accession>A0AAV7X3Z1</accession>
<dbReference type="Pfam" id="PF01762">
    <property type="entry name" value="Galactosyl_T"/>
    <property type="match status" value="1"/>
</dbReference>
<evidence type="ECO:0000256" key="14">
    <source>
        <dbReference type="ARBA" id="ARBA00047667"/>
    </source>
</evidence>
<comment type="caution">
    <text evidence="17">The sequence shown here is derived from an EMBL/GenBank/DDBJ whole genome shotgun (WGS) entry which is preliminary data.</text>
</comment>
<dbReference type="Gene3D" id="3.90.550.50">
    <property type="match status" value="1"/>
</dbReference>
<dbReference type="GO" id="GO:0016758">
    <property type="term" value="F:hexosyltransferase activity"/>
    <property type="evidence" value="ECO:0007669"/>
    <property type="project" value="InterPro"/>
</dbReference>
<dbReference type="GO" id="GO:0000139">
    <property type="term" value="C:Golgi membrane"/>
    <property type="evidence" value="ECO:0007669"/>
    <property type="project" value="UniProtKB-SubCell"/>
</dbReference>
<feature type="signal peptide" evidence="16">
    <location>
        <begin position="1"/>
        <end position="26"/>
    </location>
</feature>
<keyword evidence="7" id="KW-0812">Transmembrane</keyword>
<keyword evidence="6" id="KW-0808">Transferase</keyword>
<dbReference type="EC" id="2.4.1.-" evidence="15"/>
<evidence type="ECO:0000256" key="8">
    <source>
        <dbReference type="ARBA" id="ARBA00022824"/>
    </source>
</evidence>
<comment type="catalytic activity">
    <reaction evidence="14">
        <text>3-O-(N-acetyl-beta-D-glucosaminyl-(1-&gt;4)-alpha-D-mannosyl)-L-threonyl-[protein] + UDP-N-acetyl-alpha-D-galactosamine = 3-O-[beta-D-GalNAc-(1-&gt;3)-beta-D-GlcNAc-(1-&gt;4)-alpha-D-Man]-L-Thr-[protein] + UDP + H(+)</text>
        <dbReference type="Rhea" id="RHEA:37667"/>
        <dbReference type="Rhea" id="RHEA-COMP:13308"/>
        <dbReference type="Rhea" id="RHEA-COMP:13618"/>
        <dbReference type="ChEBI" id="CHEBI:15378"/>
        <dbReference type="ChEBI" id="CHEBI:58223"/>
        <dbReference type="ChEBI" id="CHEBI:67138"/>
        <dbReference type="ChEBI" id="CHEBI:136709"/>
        <dbReference type="ChEBI" id="CHEBI:137540"/>
        <dbReference type="EC" id="2.4.1.313"/>
    </reaction>
</comment>
<evidence type="ECO:0000256" key="15">
    <source>
        <dbReference type="RuleBase" id="RU363063"/>
    </source>
</evidence>
<sequence length="478" mass="55206">MYIAKRLLLLCSALLISFRCLEYVYEIENEVQSKDALLVIGILSAQNNYAARNSVRQTWKSFTEQRKIKFFFLVGTGVCPIHPYDRKSDLSCEALDLTSFYDRVWVPAVPDSKENFKPSKLWITSFTFRVNFPVIVRGIRVLKEAVPKSIQGYVRLKNARTGKIVTSSPALPLLSNGTTWQEIPIEPVILPKSFDLEVELSNEAFDSSKMLEECHLESSWFNFSGGIEFTTLYSPDRGWVTFNEKSCATVSLLLELHDRAKYLMEREVRSLQWQKQIVLLEESLRNEANIEKDIVLLDVLDVYKNIPTKLLQFYKWAFENLNFTFLLKSDDDTFLDIPIIEQYLKSVMVANEQIHDDSYMWWWGNLRHGLPVERHGKWQELEFAAPVYPPFPCGGGYVLNKNIVRFLAKNSKWLHTFQGEDTSLGIWLSGIHPDTPKDALCHWACGEECGKQSCNRGQLSVEAMSSVWKHYQKNHKLC</sequence>
<evidence type="ECO:0000256" key="3">
    <source>
        <dbReference type="ARBA" id="ARBA00004922"/>
    </source>
</evidence>
<keyword evidence="16" id="KW-0732">Signal</keyword>
<comment type="pathway">
    <text evidence="3">Protein modification; protein glycosylation.</text>
</comment>
<evidence type="ECO:0000313" key="18">
    <source>
        <dbReference type="Proteomes" id="UP001075354"/>
    </source>
</evidence>
<feature type="chain" id="PRO_5043642032" description="Hexosyltransferase" evidence="16">
    <location>
        <begin position="27"/>
        <end position="478"/>
    </location>
</feature>